<dbReference type="Gene3D" id="1.10.10.60">
    <property type="entry name" value="Homeodomain-like"/>
    <property type="match status" value="2"/>
</dbReference>
<dbReference type="SMART" id="SM00342">
    <property type="entry name" value="HTH_ARAC"/>
    <property type="match status" value="1"/>
</dbReference>
<dbReference type="RefSeq" id="WP_124026662.1">
    <property type="nucleotide sequence ID" value="NZ_JBHRSN010000005.1"/>
</dbReference>
<protein>
    <submittedName>
        <fullName evidence="5">AraC family transcriptional regulator</fullName>
    </submittedName>
</protein>
<keyword evidence="6" id="KW-1185">Reference proteome</keyword>
<name>A0A3N5YQV4_9ALTE</name>
<dbReference type="InterPro" id="IPR009057">
    <property type="entry name" value="Homeodomain-like_sf"/>
</dbReference>
<evidence type="ECO:0000256" key="2">
    <source>
        <dbReference type="ARBA" id="ARBA00023125"/>
    </source>
</evidence>
<dbReference type="PANTHER" id="PTHR46796">
    <property type="entry name" value="HTH-TYPE TRANSCRIPTIONAL ACTIVATOR RHAS-RELATED"/>
    <property type="match status" value="1"/>
</dbReference>
<keyword evidence="1" id="KW-0805">Transcription regulation</keyword>
<dbReference type="GO" id="GO:0003700">
    <property type="term" value="F:DNA-binding transcription factor activity"/>
    <property type="evidence" value="ECO:0007669"/>
    <property type="project" value="InterPro"/>
</dbReference>
<evidence type="ECO:0000256" key="3">
    <source>
        <dbReference type="ARBA" id="ARBA00023163"/>
    </source>
</evidence>
<evidence type="ECO:0000313" key="6">
    <source>
        <dbReference type="Proteomes" id="UP000275281"/>
    </source>
</evidence>
<dbReference type="EMBL" id="RPOK01000001">
    <property type="protein sequence ID" value="RPJ68661.1"/>
    <property type="molecule type" value="Genomic_DNA"/>
</dbReference>
<reference evidence="5 6" key="1">
    <citation type="submission" date="2018-11" db="EMBL/GenBank/DDBJ databases">
        <authorList>
            <person name="Ye M.-Q."/>
            <person name="Du Z.-J."/>
        </authorList>
    </citation>
    <scope>NUCLEOTIDE SEQUENCE [LARGE SCALE GENOMIC DNA]</scope>
    <source>
        <strain evidence="5 6">U0105</strain>
    </source>
</reference>
<dbReference type="SUPFAM" id="SSF51182">
    <property type="entry name" value="RmlC-like cupins"/>
    <property type="match status" value="1"/>
</dbReference>
<feature type="domain" description="HTH araC/xylS-type" evidence="4">
    <location>
        <begin position="220"/>
        <end position="318"/>
    </location>
</feature>
<dbReference type="InterPro" id="IPR032783">
    <property type="entry name" value="AraC_lig"/>
</dbReference>
<dbReference type="SUPFAM" id="SSF46689">
    <property type="entry name" value="Homeodomain-like"/>
    <property type="match status" value="2"/>
</dbReference>
<dbReference type="InterPro" id="IPR018060">
    <property type="entry name" value="HTH_AraC"/>
</dbReference>
<dbReference type="InterPro" id="IPR020449">
    <property type="entry name" value="Tscrpt_reg_AraC-type_HTH"/>
</dbReference>
<dbReference type="PROSITE" id="PS01124">
    <property type="entry name" value="HTH_ARAC_FAMILY_2"/>
    <property type="match status" value="1"/>
</dbReference>
<dbReference type="InterPro" id="IPR050204">
    <property type="entry name" value="AraC_XylS_family_regulators"/>
</dbReference>
<comment type="caution">
    <text evidence="5">The sequence shown here is derived from an EMBL/GenBank/DDBJ whole genome shotgun (WGS) entry which is preliminary data.</text>
</comment>
<dbReference type="Pfam" id="PF12852">
    <property type="entry name" value="Cupin_6"/>
    <property type="match status" value="1"/>
</dbReference>
<dbReference type="AlphaFoldDB" id="A0A3N5YQV4"/>
<dbReference type="GO" id="GO:0043565">
    <property type="term" value="F:sequence-specific DNA binding"/>
    <property type="evidence" value="ECO:0007669"/>
    <property type="project" value="InterPro"/>
</dbReference>
<keyword evidence="3" id="KW-0804">Transcription</keyword>
<dbReference type="Pfam" id="PF12833">
    <property type="entry name" value="HTH_18"/>
    <property type="match status" value="1"/>
</dbReference>
<proteinExistence type="predicted"/>
<gene>
    <name evidence="5" type="ORF">DRW07_04495</name>
</gene>
<dbReference type="Proteomes" id="UP000275281">
    <property type="component" value="Unassembled WGS sequence"/>
</dbReference>
<evidence type="ECO:0000259" key="4">
    <source>
        <dbReference type="PROSITE" id="PS01124"/>
    </source>
</evidence>
<dbReference type="InterPro" id="IPR011051">
    <property type="entry name" value="RmlC_Cupin_sf"/>
</dbReference>
<dbReference type="PANTHER" id="PTHR46796:SF7">
    <property type="entry name" value="ARAC FAMILY TRANSCRIPTIONAL REGULATOR"/>
    <property type="match status" value="1"/>
</dbReference>
<evidence type="ECO:0000256" key="1">
    <source>
        <dbReference type="ARBA" id="ARBA00023015"/>
    </source>
</evidence>
<evidence type="ECO:0000313" key="5">
    <source>
        <dbReference type="EMBL" id="RPJ68661.1"/>
    </source>
</evidence>
<keyword evidence="2" id="KW-0238">DNA-binding</keyword>
<dbReference type="OrthoDB" id="9783876at2"/>
<organism evidence="5 6">
    <name type="scientific">Alteromonas sediminis</name>
    <dbReference type="NCBI Taxonomy" id="2259342"/>
    <lineage>
        <taxon>Bacteria</taxon>
        <taxon>Pseudomonadati</taxon>
        <taxon>Pseudomonadota</taxon>
        <taxon>Gammaproteobacteria</taxon>
        <taxon>Alteromonadales</taxon>
        <taxon>Alteromonadaceae</taxon>
        <taxon>Alteromonas/Salinimonas group</taxon>
        <taxon>Alteromonas</taxon>
    </lineage>
</organism>
<dbReference type="PRINTS" id="PR00032">
    <property type="entry name" value="HTHARAC"/>
</dbReference>
<accession>A0A3N5YQV4</accession>
<sequence length="322" mass="35360">MPTNQPPKTNKPVSESLYGQLLSQMSLDSLFFIRSRLQSPWSIDYPPIKNCMIFHRVMEGEASVETSNEHYVLKRGDFTLLPLGKGHILSDGSGTEPVPLFDLPINIAPGRYENLHFGGNGGKCSLICGAVTFTHPLTKRLIKSLPSSITVHSTSSQVSHTIKTISELIADEVTNLNPGTTGATSKLADLLVITAIRDHLDKASTDTPTWLGALKDPRITKAIELVHESPSRHWSIAELAQAVGMSRTGFAVQFKQLVGNSPIDYLTEWRMSLAYSAIKQTNKSIIAIALDFGYQSESSFTRAFKKVIGRTPGEIRRIKALT</sequence>